<accession>A0AAI9VDL8</accession>
<keyword evidence="4" id="KW-1185">Reference proteome</keyword>
<reference evidence="3" key="1">
    <citation type="submission" date="2016-11" db="EMBL/GenBank/DDBJ databases">
        <title>The genome sequence of Colletotrichum cuscutae.</title>
        <authorList>
            <person name="Baroncelli R."/>
        </authorList>
    </citation>
    <scope>NUCLEOTIDE SEQUENCE</scope>
    <source>
        <strain evidence="3">IMI 304802</strain>
    </source>
</reference>
<feature type="non-terminal residue" evidence="3">
    <location>
        <position position="1"/>
    </location>
</feature>
<evidence type="ECO:0000313" key="4">
    <source>
        <dbReference type="Proteomes" id="UP001239213"/>
    </source>
</evidence>
<proteinExistence type="predicted"/>
<feature type="compositionally biased region" description="Low complexity" evidence="1">
    <location>
        <begin position="137"/>
        <end position="149"/>
    </location>
</feature>
<protein>
    <submittedName>
        <fullName evidence="3">Uncharacterized protein</fullName>
    </submittedName>
</protein>
<dbReference type="EMBL" id="MPDP01000101">
    <property type="protein sequence ID" value="KAK1481282.1"/>
    <property type="molecule type" value="Genomic_DNA"/>
</dbReference>
<evidence type="ECO:0000256" key="2">
    <source>
        <dbReference type="SAM" id="Phobius"/>
    </source>
</evidence>
<organism evidence="3 4">
    <name type="scientific">Colletotrichum cuscutae</name>
    <dbReference type="NCBI Taxonomy" id="1209917"/>
    <lineage>
        <taxon>Eukaryota</taxon>
        <taxon>Fungi</taxon>
        <taxon>Dikarya</taxon>
        <taxon>Ascomycota</taxon>
        <taxon>Pezizomycotina</taxon>
        <taxon>Sordariomycetes</taxon>
        <taxon>Hypocreomycetidae</taxon>
        <taxon>Glomerellales</taxon>
        <taxon>Glomerellaceae</taxon>
        <taxon>Colletotrichum</taxon>
        <taxon>Colletotrichum acutatum species complex</taxon>
    </lineage>
</organism>
<name>A0AAI9VDL8_9PEZI</name>
<dbReference type="AlphaFoldDB" id="A0AAI9VDL8"/>
<dbReference type="Proteomes" id="UP001239213">
    <property type="component" value="Unassembled WGS sequence"/>
</dbReference>
<evidence type="ECO:0000256" key="1">
    <source>
        <dbReference type="SAM" id="MobiDB-lite"/>
    </source>
</evidence>
<feature type="region of interest" description="Disordered" evidence="1">
    <location>
        <begin position="129"/>
        <end position="149"/>
    </location>
</feature>
<keyword evidence="2" id="KW-0812">Transmembrane</keyword>
<keyword evidence="2" id="KW-1133">Transmembrane helix</keyword>
<keyword evidence="2" id="KW-0472">Membrane</keyword>
<evidence type="ECO:0000313" key="3">
    <source>
        <dbReference type="EMBL" id="KAK1481282.1"/>
    </source>
</evidence>
<gene>
    <name evidence="3" type="ORF">CCUS01_04394</name>
</gene>
<comment type="caution">
    <text evidence="3">The sequence shown here is derived from an EMBL/GenBank/DDBJ whole genome shotgun (WGS) entry which is preliminary data.</text>
</comment>
<sequence>LSLHSDFCNLASVGIDETLRSRRDSPSCPGWVPGLSSLPRPFQPLLALSVVIFLADTAGLFFSFLSLLFEFGCYPCPINLPLCVALQHTPHPSRPKERSQGMQHFDPDGWCLAYGGDDDATCRWKKGPGLLGGAGGPQAAAAVGRRNHE</sequence>
<feature type="transmembrane region" description="Helical" evidence="2">
    <location>
        <begin position="45"/>
        <end position="69"/>
    </location>
</feature>